<dbReference type="PROSITE" id="PS50995">
    <property type="entry name" value="HTH_MARR_2"/>
    <property type="match status" value="1"/>
</dbReference>
<dbReference type="AlphaFoldDB" id="A0A3N6WCX3"/>
<sequence>MNSADPAPVLRELSHVLVRRTPRGSLSRAGASTLSQLERCGPQRITVLAEREAVSQPAMTNLVQRLEGAGLVRRETDPDDARASRISITEAGLTTLSARRRLYDELIGATLDKLDDAERAAISSALPALTRFIEIHDHQH</sequence>
<dbReference type="GO" id="GO:0003700">
    <property type="term" value="F:DNA-binding transcription factor activity"/>
    <property type="evidence" value="ECO:0007669"/>
    <property type="project" value="InterPro"/>
</dbReference>
<evidence type="ECO:0000259" key="1">
    <source>
        <dbReference type="PROSITE" id="PS50995"/>
    </source>
</evidence>
<dbReference type="SMART" id="SM00347">
    <property type="entry name" value="HTH_MARR"/>
    <property type="match status" value="1"/>
</dbReference>
<dbReference type="SUPFAM" id="SSF46785">
    <property type="entry name" value="Winged helix' DNA-binding domain"/>
    <property type="match status" value="1"/>
</dbReference>
<dbReference type="InterPro" id="IPR036388">
    <property type="entry name" value="WH-like_DNA-bd_sf"/>
</dbReference>
<evidence type="ECO:0000313" key="3">
    <source>
        <dbReference type="Proteomes" id="UP000275225"/>
    </source>
</evidence>
<feature type="domain" description="HTH marR-type" evidence="1">
    <location>
        <begin position="1"/>
        <end position="131"/>
    </location>
</feature>
<evidence type="ECO:0000313" key="2">
    <source>
        <dbReference type="EMBL" id="RQN02872.1"/>
    </source>
</evidence>
<gene>
    <name evidence="2" type="ORF">EHW97_11665</name>
</gene>
<dbReference type="InterPro" id="IPR052526">
    <property type="entry name" value="HTH-type_Bedaq_tolerance"/>
</dbReference>
<dbReference type="PANTHER" id="PTHR39515">
    <property type="entry name" value="CONSERVED PROTEIN"/>
    <property type="match status" value="1"/>
</dbReference>
<dbReference type="InterPro" id="IPR036390">
    <property type="entry name" value="WH_DNA-bd_sf"/>
</dbReference>
<dbReference type="Pfam" id="PF01047">
    <property type="entry name" value="MarR"/>
    <property type="match status" value="1"/>
</dbReference>
<dbReference type="InterPro" id="IPR000835">
    <property type="entry name" value="HTH_MarR-typ"/>
</dbReference>
<accession>A0A3N6WCX3</accession>
<dbReference type="Gene3D" id="1.10.10.10">
    <property type="entry name" value="Winged helix-like DNA-binding domain superfamily/Winged helix DNA-binding domain"/>
    <property type="match status" value="1"/>
</dbReference>
<dbReference type="PANTHER" id="PTHR39515:SF2">
    <property type="entry name" value="HTH-TYPE TRANSCRIPTIONAL REGULATOR RV0880"/>
    <property type="match status" value="1"/>
</dbReference>
<protein>
    <submittedName>
        <fullName evidence="2">MarR family transcriptional regulator</fullName>
    </submittedName>
</protein>
<proteinExistence type="predicted"/>
<organism evidence="2 3">
    <name type="scientific">Aeromicrobium camelliae</name>
    <dbReference type="NCBI Taxonomy" id="1538144"/>
    <lineage>
        <taxon>Bacteria</taxon>
        <taxon>Bacillati</taxon>
        <taxon>Actinomycetota</taxon>
        <taxon>Actinomycetes</taxon>
        <taxon>Propionibacteriales</taxon>
        <taxon>Nocardioidaceae</taxon>
        <taxon>Aeromicrobium</taxon>
    </lineage>
</organism>
<reference evidence="2 3" key="1">
    <citation type="submission" date="2018-11" db="EMBL/GenBank/DDBJ databases">
        <authorList>
            <person name="Li F."/>
        </authorList>
    </citation>
    <scope>NUCLEOTIDE SEQUENCE [LARGE SCALE GENOMIC DNA]</scope>
    <source>
        <strain evidence="2 3">YS17T</strain>
    </source>
</reference>
<dbReference type="OrthoDB" id="8966183at2"/>
<dbReference type="EMBL" id="RQJX01000016">
    <property type="protein sequence ID" value="RQN02872.1"/>
    <property type="molecule type" value="Genomic_DNA"/>
</dbReference>
<name>A0A3N6WCX3_9ACTN</name>
<dbReference type="Proteomes" id="UP000275225">
    <property type="component" value="Unassembled WGS sequence"/>
</dbReference>
<dbReference type="RefSeq" id="WP_124237350.1">
    <property type="nucleotide sequence ID" value="NZ_JBHUFI010000008.1"/>
</dbReference>
<keyword evidence="3" id="KW-1185">Reference proteome</keyword>
<comment type="caution">
    <text evidence="2">The sequence shown here is derived from an EMBL/GenBank/DDBJ whole genome shotgun (WGS) entry which is preliminary data.</text>
</comment>